<proteinExistence type="predicted"/>
<dbReference type="STRING" id="133412.A0A1R1XTE7"/>
<keyword evidence="3" id="KW-1185">Reference proteome</keyword>
<dbReference type="EMBL" id="LSSN01001902">
    <property type="protein sequence ID" value="OMJ17901.1"/>
    <property type="molecule type" value="Genomic_DNA"/>
</dbReference>
<protein>
    <recommendedName>
        <fullName evidence="4">Jacalin-type lectin domain-containing protein</fullName>
    </recommendedName>
</protein>
<feature type="chain" id="PRO_5010221775" description="Jacalin-type lectin domain-containing protein" evidence="1">
    <location>
        <begin position="22"/>
        <end position="894"/>
    </location>
</feature>
<gene>
    <name evidence="2" type="ORF">AYI70_g5674</name>
</gene>
<name>A0A1R1XTE7_9FUNG</name>
<evidence type="ECO:0008006" key="4">
    <source>
        <dbReference type="Google" id="ProtNLM"/>
    </source>
</evidence>
<accession>A0A1R1XTE7</accession>
<sequence>MYIKQTSILIALIFKSLEVQGSIILPLNKNIQNNVNAGSYNLLDSDLEINQIPQAKTSNSGADIGNRGPAYPINPKSRKSKWHNVSGICDLGDTQKIGFYATAANDLRLVVSDQPNFTGNYTEYIFGSNGGIGKENPSGIYNNRSSGAFTSSGKSSKLEINTYNLLFIYRDRFGFEGLGMGNYDVDPRSAKFLVTNKRKGRIFQGGYIMFYSPYNNFRIKYVDVKCSSNNLVNVMKKLPNIIKPQSPNEKISPGPVHNTVVRPIFKIPMKIAKKIKKDRASGKINMIKKIKIGPSGVLIKRDIPKTLISSSSQTNTVNGQIQNVATIKRVASYKLQPEIYLNTRTTHPTITTGLISKPSNNLSTPRANENLNQNKLSYATKKIVAGKSTAKSSIIVVPTPVGIRGEKRIPISNVAPISSSKPLIIKKKLKITTNLLKPTSTIATILAKRRVKSTKITGLEDNDSEKTTQKNPLPSRRIKGVNAMENKPNTSKSLNPNRSIVGVVKTQLLAISSSKLVNINPSARLKYTTPTSVAEATYIAKIPRTQYLTPVQKQNIGDPYQEYANLITTDTLKTTRKHGAIRSIDPDQTILKSETNLKRVPVSSRKLNLQEKLLPRPIQIKPFRAIIHTRSIMPLVSISSNPGTKAEYLNTIISKTTITSPESKRHLDRIVNDNKKIKRVYSTPTVYSTSTQKQRKVFTGIPASTKYEYASSESPIALKNRMVDGNSPQVTNGTMVKTPTSELKGNVCKCIKNNFSKIKKCFNNCKCKTSGFFSGVLTNIRSFFWKVIQVVGNFASSVGNKVKSIGDYVGKKIFSKDKQTENSRIPNAQTTLADATSTKTLHLTPTKTTRVYNKRMAASLTVSNGGVIKVKIPSSLTTKVIKKGLRFVTIVLEV</sequence>
<keyword evidence="1" id="KW-0732">Signal</keyword>
<evidence type="ECO:0000256" key="1">
    <source>
        <dbReference type="SAM" id="SignalP"/>
    </source>
</evidence>
<dbReference type="Proteomes" id="UP000187283">
    <property type="component" value="Unassembled WGS sequence"/>
</dbReference>
<comment type="caution">
    <text evidence="2">The sequence shown here is derived from an EMBL/GenBank/DDBJ whole genome shotgun (WGS) entry which is preliminary data.</text>
</comment>
<organism evidence="2 3">
    <name type="scientific">Smittium culicis</name>
    <dbReference type="NCBI Taxonomy" id="133412"/>
    <lineage>
        <taxon>Eukaryota</taxon>
        <taxon>Fungi</taxon>
        <taxon>Fungi incertae sedis</taxon>
        <taxon>Zoopagomycota</taxon>
        <taxon>Kickxellomycotina</taxon>
        <taxon>Harpellomycetes</taxon>
        <taxon>Harpellales</taxon>
        <taxon>Legeriomycetaceae</taxon>
        <taxon>Smittium</taxon>
    </lineage>
</organism>
<dbReference type="OrthoDB" id="5702422at2759"/>
<reference evidence="2 3" key="1">
    <citation type="submission" date="2017-01" db="EMBL/GenBank/DDBJ databases">
        <authorList>
            <person name="Mah S.A."/>
            <person name="Swanson W.J."/>
            <person name="Moy G.W."/>
            <person name="Vacquier V.D."/>
        </authorList>
    </citation>
    <scope>NUCLEOTIDE SEQUENCE [LARGE SCALE GENOMIC DNA]</scope>
    <source>
        <strain evidence="2 3">GSMNP</strain>
    </source>
</reference>
<feature type="signal peptide" evidence="1">
    <location>
        <begin position="1"/>
        <end position="21"/>
    </location>
</feature>
<evidence type="ECO:0000313" key="3">
    <source>
        <dbReference type="Proteomes" id="UP000187283"/>
    </source>
</evidence>
<dbReference type="AlphaFoldDB" id="A0A1R1XTE7"/>
<evidence type="ECO:0000313" key="2">
    <source>
        <dbReference type="EMBL" id="OMJ17901.1"/>
    </source>
</evidence>